<feature type="transmembrane region" description="Helical" evidence="6">
    <location>
        <begin position="85"/>
        <end position="102"/>
    </location>
</feature>
<organism evidence="7 8">
    <name type="scientific">Paenibacillus chitinolyticus</name>
    <dbReference type="NCBI Taxonomy" id="79263"/>
    <lineage>
        <taxon>Bacteria</taxon>
        <taxon>Bacillati</taxon>
        <taxon>Bacillota</taxon>
        <taxon>Bacilli</taxon>
        <taxon>Bacillales</taxon>
        <taxon>Paenibacillaceae</taxon>
        <taxon>Paenibacillus</taxon>
    </lineage>
</organism>
<dbReference type="InterPro" id="IPR004307">
    <property type="entry name" value="TspO_MBR"/>
</dbReference>
<evidence type="ECO:0000256" key="1">
    <source>
        <dbReference type="ARBA" id="ARBA00004141"/>
    </source>
</evidence>
<dbReference type="Proteomes" id="UP000288943">
    <property type="component" value="Chromosome"/>
</dbReference>
<evidence type="ECO:0000256" key="2">
    <source>
        <dbReference type="ARBA" id="ARBA00007524"/>
    </source>
</evidence>
<dbReference type="Gene3D" id="1.20.1260.100">
    <property type="entry name" value="TspO/MBR protein"/>
    <property type="match status" value="1"/>
</dbReference>
<comment type="subcellular location">
    <subcellularLocation>
        <location evidence="1">Membrane</location>
        <topology evidence="1">Multi-pass membrane protein</topology>
    </subcellularLocation>
</comment>
<evidence type="ECO:0000313" key="8">
    <source>
        <dbReference type="Proteomes" id="UP000288943"/>
    </source>
</evidence>
<dbReference type="EMBL" id="CP026520">
    <property type="protein sequence ID" value="QAV19991.1"/>
    <property type="molecule type" value="Genomic_DNA"/>
</dbReference>
<proteinExistence type="inferred from homology"/>
<reference evidence="7 8" key="1">
    <citation type="submission" date="2018-01" db="EMBL/GenBank/DDBJ databases">
        <title>The whole genome sequencing and assembly of Paenibacillus chitinolyticus KCCM 41400 strain.</title>
        <authorList>
            <person name="Kim J.-Y."/>
            <person name="Park M.-K."/>
            <person name="Lee Y.-J."/>
            <person name="Yi H."/>
            <person name="Bahn Y.-S."/>
            <person name="Kim J.F."/>
            <person name="Lee D.-W."/>
        </authorList>
    </citation>
    <scope>NUCLEOTIDE SEQUENCE [LARGE SCALE GENOMIC DNA]</scope>
    <source>
        <strain evidence="7 8">KCCM 41400</strain>
    </source>
</reference>
<evidence type="ECO:0000313" key="7">
    <source>
        <dbReference type="EMBL" id="QAV19991.1"/>
    </source>
</evidence>
<keyword evidence="3 6" id="KW-0812">Transmembrane</keyword>
<feature type="transmembrane region" description="Helical" evidence="6">
    <location>
        <begin position="50"/>
        <end position="73"/>
    </location>
</feature>
<protein>
    <submittedName>
        <fullName evidence="7">Tryptophan-rich sensory protein</fullName>
    </submittedName>
</protein>
<comment type="similarity">
    <text evidence="2">Belongs to the TspO/BZRP family.</text>
</comment>
<evidence type="ECO:0000256" key="4">
    <source>
        <dbReference type="ARBA" id="ARBA00022989"/>
    </source>
</evidence>
<dbReference type="OrthoDB" id="5189031at2"/>
<keyword evidence="4 6" id="KW-1133">Transmembrane helix</keyword>
<gene>
    <name evidence="7" type="ORF">PC41400_20940</name>
</gene>
<evidence type="ECO:0000256" key="5">
    <source>
        <dbReference type="ARBA" id="ARBA00023136"/>
    </source>
</evidence>
<name>A0A410X0K5_9BACL</name>
<keyword evidence="5 6" id="KW-0472">Membrane</keyword>
<feature type="transmembrane region" description="Helical" evidence="6">
    <location>
        <begin position="229"/>
        <end position="247"/>
    </location>
</feature>
<feature type="transmembrane region" description="Helical" evidence="6">
    <location>
        <begin position="148"/>
        <end position="168"/>
    </location>
</feature>
<evidence type="ECO:0000256" key="6">
    <source>
        <dbReference type="SAM" id="Phobius"/>
    </source>
</evidence>
<dbReference type="PANTHER" id="PTHR33802">
    <property type="entry name" value="SI:CH211-161H7.5-RELATED"/>
    <property type="match status" value="1"/>
</dbReference>
<dbReference type="GO" id="GO:0016020">
    <property type="term" value="C:membrane"/>
    <property type="evidence" value="ECO:0007669"/>
    <property type="project" value="UniProtKB-SubCell"/>
</dbReference>
<sequence length="263" mass="29789">MTAMHALRKMMNIVGLLLVLIVNTLAQVLPINGVTTGEISDRHHTYVTPAGYVFTIWSVIYLGLIGFVIYQARKDTGNRPAVERISYWFVVSCLLNSAWIFLWHYEKIGWSTLVMAALLLTLIAIYQRIRYGRESRAIGEYSFVQVPFSLYLGWICVASIVNVTVWLQDLGWNGWGIDPRMWAVILLTAAGVLAVAFSYGKKDVPFALVFVWAFIGIGIEQQADTWVRNAAWLLAAIVGAATLWLLAKVIRDRKRWDQSYISR</sequence>
<accession>A0A410X0K5</accession>
<evidence type="ECO:0000256" key="3">
    <source>
        <dbReference type="ARBA" id="ARBA00022692"/>
    </source>
</evidence>
<dbReference type="InterPro" id="IPR038330">
    <property type="entry name" value="TspO/MBR-related_sf"/>
</dbReference>
<feature type="transmembrane region" description="Helical" evidence="6">
    <location>
        <begin position="180"/>
        <end position="199"/>
    </location>
</feature>
<dbReference type="Pfam" id="PF03073">
    <property type="entry name" value="TspO_MBR"/>
    <property type="match status" value="1"/>
</dbReference>
<dbReference type="KEGG" id="pchi:PC41400_20940"/>
<feature type="transmembrane region" description="Helical" evidence="6">
    <location>
        <begin position="206"/>
        <end position="223"/>
    </location>
</feature>
<dbReference type="AlphaFoldDB" id="A0A410X0K5"/>
<feature type="transmembrane region" description="Helical" evidence="6">
    <location>
        <begin position="108"/>
        <end position="127"/>
    </location>
</feature>
<dbReference type="PANTHER" id="PTHR33802:SF1">
    <property type="entry name" value="XK-RELATED PROTEIN"/>
    <property type="match status" value="1"/>
</dbReference>